<name>A0A0A1FBH0_9BURK</name>
<dbReference type="GO" id="GO:0006508">
    <property type="term" value="P:proteolysis"/>
    <property type="evidence" value="ECO:0007669"/>
    <property type="project" value="UniProtKB-KW"/>
</dbReference>
<evidence type="ECO:0000313" key="2">
    <source>
        <dbReference type="EMBL" id="AIY40182.1"/>
    </source>
</evidence>
<proteinExistence type="predicted"/>
<dbReference type="KEGG" id="care:LT85_1024"/>
<gene>
    <name evidence="2" type="ORF">LT85_1024</name>
</gene>
<dbReference type="EMBL" id="CP009962">
    <property type="protein sequence ID" value="AIY40182.1"/>
    <property type="molecule type" value="Genomic_DNA"/>
</dbReference>
<dbReference type="Proteomes" id="UP000030302">
    <property type="component" value="Chromosome"/>
</dbReference>
<accession>A0A0A1FBH0</accession>
<protein>
    <submittedName>
        <fullName evidence="2">Phage-associated protease</fullName>
    </submittedName>
</protein>
<keyword evidence="2" id="KW-0378">Hydrolase</keyword>
<dbReference type="GO" id="GO:0008233">
    <property type="term" value="F:peptidase activity"/>
    <property type="evidence" value="ECO:0007669"/>
    <property type="project" value="UniProtKB-KW"/>
</dbReference>
<feature type="region of interest" description="Disordered" evidence="1">
    <location>
        <begin position="1"/>
        <end position="31"/>
    </location>
</feature>
<dbReference type="HOGENOM" id="CLU_1413034_0_0_4"/>
<sequence>MLDGVPAPDGAKPLEGEAPKPEGETKPLEPVEYKDFALPEGIHVQPDRMNAFKEEAAKSGLSQDVAQKFVDMYAENFKQLSEAPMRAWTELQNKWQAEVKADPEIGGANLDKNLATIKSGLSNLLGEGASKFYEALNLTGAGNNPEIIRGLLKAAAPHAPASPVEGRPGGSSKSAGSIMYPTMAGLGNGHET</sequence>
<dbReference type="AlphaFoldDB" id="A0A0A1FBH0"/>
<evidence type="ECO:0000256" key="1">
    <source>
        <dbReference type="SAM" id="MobiDB-lite"/>
    </source>
</evidence>
<feature type="compositionally biased region" description="Basic and acidic residues" evidence="1">
    <location>
        <begin position="12"/>
        <end position="31"/>
    </location>
</feature>
<dbReference type="STRING" id="279058.LT85_1024"/>
<keyword evidence="2" id="KW-0645">Protease</keyword>
<organism evidence="2 3">
    <name type="scientific">Collimonas arenae</name>
    <dbReference type="NCBI Taxonomy" id="279058"/>
    <lineage>
        <taxon>Bacteria</taxon>
        <taxon>Pseudomonadati</taxon>
        <taxon>Pseudomonadota</taxon>
        <taxon>Betaproteobacteria</taxon>
        <taxon>Burkholderiales</taxon>
        <taxon>Oxalobacteraceae</taxon>
        <taxon>Collimonas</taxon>
    </lineage>
</organism>
<evidence type="ECO:0000313" key="3">
    <source>
        <dbReference type="Proteomes" id="UP000030302"/>
    </source>
</evidence>
<keyword evidence="3" id="KW-1185">Reference proteome</keyword>
<reference evidence="3" key="1">
    <citation type="journal article" date="2014" name="Soil Biol. Biochem.">
        <title>Structure and function of bacterial communities in ageing soils: Insights from the Mendocino ecological staircase.</title>
        <authorList>
            <person name="Uroz S."/>
            <person name="Tech J.J."/>
            <person name="Sawaya N.A."/>
            <person name="Frey-Klett P."/>
            <person name="Leveau J.H.J."/>
        </authorList>
    </citation>
    <scope>NUCLEOTIDE SEQUENCE [LARGE SCALE GENOMIC DNA]</scope>
    <source>
        <strain evidence="3">Cal35</strain>
    </source>
</reference>
<feature type="region of interest" description="Disordered" evidence="1">
    <location>
        <begin position="159"/>
        <end position="192"/>
    </location>
</feature>